<keyword evidence="2" id="KW-1185">Reference proteome</keyword>
<sequence length="101" mass="11419">MTSLSLEEEDVSLSINGAFSLLGVDQLNILQRQQRLDNLGDLLRCEDLIDQHKPSLPNRADDRRVLGSSNEFDERCNQFGDIKVQKFTDSEHEEEGISGDI</sequence>
<dbReference type="AlphaFoldDB" id="A0A9P8QDN3"/>
<gene>
    <name evidence="1" type="ORF">WICPIJ_001392</name>
</gene>
<evidence type="ECO:0000313" key="1">
    <source>
        <dbReference type="EMBL" id="KAH3687625.1"/>
    </source>
</evidence>
<accession>A0A9P8QDN3</accession>
<dbReference type="Proteomes" id="UP000774326">
    <property type="component" value="Unassembled WGS sequence"/>
</dbReference>
<name>A0A9P8QDN3_WICPI</name>
<dbReference type="EMBL" id="JAEUBG010000712">
    <property type="protein sequence ID" value="KAH3687625.1"/>
    <property type="molecule type" value="Genomic_DNA"/>
</dbReference>
<evidence type="ECO:0000313" key="2">
    <source>
        <dbReference type="Proteomes" id="UP000774326"/>
    </source>
</evidence>
<organism evidence="1 2">
    <name type="scientific">Wickerhamomyces pijperi</name>
    <name type="common">Yeast</name>
    <name type="synonym">Pichia pijperi</name>
    <dbReference type="NCBI Taxonomy" id="599730"/>
    <lineage>
        <taxon>Eukaryota</taxon>
        <taxon>Fungi</taxon>
        <taxon>Dikarya</taxon>
        <taxon>Ascomycota</taxon>
        <taxon>Saccharomycotina</taxon>
        <taxon>Saccharomycetes</taxon>
        <taxon>Phaffomycetales</taxon>
        <taxon>Wickerhamomycetaceae</taxon>
        <taxon>Wickerhamomyces</taxon>
    </lineage>
</organism>
<comment type="caution">
    <text evidence="1">The sequence shown here is derived from an EMBL/GenBank/DDBJ whole genome shotgun (WGS) entry which is preliminary data.</text>
</comment>
<protein>
    <submittedName>
        <fullName evidence="1">Uncharacterized protein</fullName>
    </submittedName>
</protein>
<proteinExistence type="predicted"/>
<reference evidence="1" key="2">
    <citation type="submission" date="2021-01" db="EMBL/GenBank/DDBJ databases">
        <authorList>
            <person name="Schikora-Tamarit M.A."/>
        </authorList>
    </citation>
    <scope>NUCLEOTIDE SEQUENCE</scope>
    <source>
        <strain evidence="1">CBS2887</strain>
    </source>
</reference>
<reference evidence="1" key="1">
    <citation type="journal article" date="2021" name="Open Biol.">
        <title>Shared evolutionary footprints suggest mitochondrial oxidative damage underlies multiple complex I losses in fungi.</title>
        <authorList>
            <person name="Schikora-Tamarit M.A."/>
            <person name="Marcet-Houben M."/>
            <person name="Nosek J."/>
            <person name="Gabaldon T."/>
        </authorList>
    </citation>
    <scope>NUCLEOTIDE SEQUENCE</scope>
    <source>
        <strain evidence="1">CBS2887</strain>
    </source>
</reference>